<dbReference type="InterPro" id="IPR036388">
    <property type="entry name" value="WH-like_DNA-bd_sf"/>
</dbReference>
<evidence type="ECO:0000256" key="2">
    <source>
        <dbReference type="ARBA" id="ARBA00023125"/>
    </source>
</evidence>
<dbReference type="Pfam" id="PF07729">
    <property type="entry name" value="FCD"/>
    <property type="match status" value="1"/>
</dbReference>
<dbReference type="PRINTS" id="PR00035">
    <property type="entry name" value="HTHGNTR"/>
</dbReference>
<evidence type="ECO:0000256" key="3">
    <source>
        <dbReference type="ARBA" id="ARBA00023163"/>
    </source>
</evidence>
<keyword evidence="3" id="KW-0804">Transcription</keyword>
<dbReference type="GO" id="GO:0003677">
    <property type="term" value="F:DNA binding"/>
    <property type="evidence" value="ECO:0007669"/>
    <property type="project" value="UniProtKB-KW"/>
</dbReference>
<evidence type="ECO:0000259" key="4">
    <source>
        <dbReference type="PROSITE" id="PS50949"/>
    </source>
</evidence>
<dbReference type="PANTHER" id="PTHR43537:SF5">
    <property type="entry name" value="UXU OPERON TRANSCRIPTIONAL REGULATOR"/>
    <property type="match status" value="1"/>
</dbReference>
<dbReference type="SUPFAM" id="SSF46785">
    <property type="entry name" value="Winged helix' DNA-binding domain"/>
    <property type="match status" value="1"/>
</dbReference>
<dbReference type="EMBL" id="JBEPMY010000015">
    <property type="protein sequence ID" value="MET3757121.1"/>
    <property type="molecule type" value="Genomic_DNA"/>
</dbReference>
<keyword evidence="6" id="KW-1185">Reference proteome</keyword>
<dbReference type="CDD" id="cd07377">
    <property type="entry name" value="WHTH_GntR"/>
    <property type="match status" value="1"/>
</dbReference>
<organism evidence="5 6">
    <name type="scientific">Rhizobium binae</name>
    <dbReference type="NCBI Taxonomy" id="1138190"/>
    <lineage>
        <taxon>Bacteria</taxon>
        <taxon>Pseudomonadati</taxon>
        <taxon>Pseudomonadota</taxon>
        <taxon>Alphaproteobacteria</taxon>
        <taxon>Hyphomicrobiales</taxon>
        <taxon>Rhizobiaceae</taxon>
        <taxon>Rhizobium/Agrobacterium group</taxon>
        <taxon>Rhizobium</taxon>
    </lineage>
</organism>
<evidence type="ECO:0000256" key="1">
    <source>
        <dbReference type="ARBA" id="ARBA00023015"/>
    </source>
</evidence>
<dbReference type="RefSeq" id="WP_168297170.1">
    <property type="nucleotide sequence ID" value="NZ_CP071609.1"/>
</dbReference>
<evidence type="ECO:0000313" key="5">
    <source>
        <dbReference type="EMBL" id="MET3757121.1"/>
    </source>
</evidence>
<keyword evidence="2 5" id="KW-0238">DNA-binding</keyword>
<dbReference type="InterPro" id="IPR036390">
    <property type="entry name" value="WH_DNA-bd_sf"/>
</dbReference>
<name>A0ABV2ML32_9HYPH</name>
<dbReference type="SMART" id="SM00345">
    <property type="entry name" value="HTH_GNTR"/>
    <property type="match status" value="1"/>
</dbReference>
<protein>
    <submittedName>
        <fullName evidence="5">DNA-binding GntR family transcriptional regulator</fullName>
    </submittedName>
</protein>
<sequence>MARAVTALKREAPRTAAPRGQAIEIHRVLRDRICLLQYRPGELLVETELAAEFNVSRTPVRQALQRLDYEGLVETKNGVGTTVTGVDFQEFKDVYAFRLRLSEMIGDFGRPERTQKALEEVEALVARVDALFQSRDFEQFWQINHEIHFAVNGLIGNSAMQEIHDRLYFQASRVWYSLVDRMWEDEVRFLKEEVDELCRALRAGDLRAVGFVQRNFISYGLSRVARYISTG</sequence>
<dbReference type="InterPro" id="IPR008920">
    <property type="entry name" value="TF_FadR/GntR_C"/>
</dbReference>
<feature type="domain" description="HTH gntR-type" evidence="4">
    <location>
        <begin position="19"/>
        <end position="86"/>
    </location>
</feature>
<dbReference type="SUPFAM" id="SSF48008">
    <property type="entry name" value="GntR ligand-binding domain-like"/>
    <property type="match status" value="1"/>
</dbReference>
<evidence type="ECO:0000313" key="6">
    <source>
        <dbReference type="Proteomes" id="UP001549077"/>
    </source>
</evidence>
<reference evidence="5 6" key="1">
    <citation type="submission" date="2024-06" db="EMBL/GenBank/DDBJ databases">
        <title>Genomic Encyclopedia of Type Strains, Phase IV (KMG-IV): sequencing the most valuable type-strain genomes for metagenomic binning, comparative biology and taxonomic classification.</title>
        <authorList>
            <person name="Goeker M."/>
        </authorList>
    </citation>
    <scope>NUCLEOTIDE SEQUENCE [LARGE SCALE GENOMIC DNA]</scope>
    <source>
        <strain evidence="5 6">DSM 29288</strain>
    </source>
</reference>
<dbReference type="Proteomes" id="UP001549077">
    <property type="component" value="Unassembled WGS sequence"/>
</dbReference>
<keyword evidence="1" id="KW-0805">Transcription regulation</keyword>
<proteinExistence type="predicted"/>
<dbReference type="Gene3D" id="1.20.120.530">
    <property type="entry name" value="GntR ligand-binding domain-like"/>
    <property type="match status" value="1"/>
</dbReference>
<dbReference type="Pfam" id="PF00392">
    <property type="entry name" value="GntR"/>
    <property type="match status" value="1"/>
</dbReference>
<dbReference type="GeneID" id="91152670"/>
<dbReference type="Gene3D" id="1.10.10.10">
    <property type="entry name" value="Winged helix-like DNA-binding domain superfamily/Winged helix DNA-binding domain"/>
    <property type="match status" value="1"/>
</dbReference>
<dbReference type="PANTHER" id="PTHR43537">
    <property type="entry name" value="TRANSCRIPTIONAL REGULATOR, GNTR FAMILY"/>
    <property type="match status" value="1"/>
</dbReference>
<dbReference type="InterPro" id="IPR011711">
    <property type="entry name" value="GntR_C"/>
</dbReference>
<accession>A0ABV2ML32</accession>
<dbReference type="InterPro" id="IPR000524">
    <property type="entry name" value="Tscrpt_reg_HTH_GntR"/>
</dbReference>
<dbReference type="PROSITE" id="PS50949">
    <property type="entry name" value="HTH_GNTR"/>
    <property type="match status" value="1"/>
</dbReference>
<gene>
    <name evidence="5" type="ORF">ABID08_004502</name>
</gene>
<comment type="caution">
    <text evidence="5">The sequence shown here is derived from an EMBL/GenBank/DDBJ whole genome shotgun (WGS) entry which is preliminary data.</text>
</comment>